<feature type="compositionally biased region" description="Basic and acidic residues" evidence="1">
    <location>
        <begin position="113"/>
        <end position="122"/>
    </location>
</feature>
<dbReference type="GeneID" id="54561182"/>
<evidence type="ECO:0000256" key="2">
    <source>
        <dbReference type="SAM" id="Phobius"/>
    </source>
</evidence>
<keyword evidence="2" id="KW-1133">Transmembrane helix</keyword>
<protein>
    <submittedName>
        <fullName evidence="4">Uncharacterized protein</fullName>
    </submittedName>
</protein>
<feature type="transmembrane region" description="Helical" evidence="2">
    <location>
        <begin position="157"/>
        <end position="179"/>
    </location>
</feature>
<accession>A0A6A6C9U1</accession>
<keyword evidence="3" id="KW-0732">Signal</keyword>
<feature type="compositionally biased region" description="Low complexity" evidence="1">
    <location>
        <begin position="73"/>
        <end position="85"/>
    </location>
</feature>
<feature type="region of interest" description="Disordered" evidence="1">
    <location>
        <begin position="41"/>
        <end position="122"/>
    </location>
</feature>
<evidence type="ECO:0000313" key="4">
    <source>
        <dbReference type="EMBL" id="KAF2163811.1"/>
    </source>
</evidence>
<evidence type="ECO:0000256" key="1">
    <source>
        <dbReference type="SAM" id="MobiDB-lite"/>
    </source>
</evidence>
<proteinExistence type="predicted"/>
<evidence type="ECO:0000313" key="5">
    <source>
        <dbReference type="Proteomes" id="UP000799537"/>
    </source>
</evidence>
<dbReference type="AlphaFoldDB" id="A0A6A6C9U1"/>
<evidence type="ECO:0000256" key="3">
    <source>
        <dbReference type="SAM" id="SignalP"/>
    </source>
</evidence>
<feature type="signal peptide" evidence="3">
    <location>
        <begin position="1"/>
        <end position="26"/>
    </location>
</feature>
<keyword evidence="2" id="KW-0472">Membrane</keyword>
<dbReference type="Proteomes" id="UP000799537">
    <property type="component" value="Unassembled WGS sequence"/>
</dbReference>
<reference evidence="4" key="1">
    <citation type="journal article" date="2020" name="Stud. Mycol.">
        <title>101 Dothideomycetes genomes: a test case for predicting lifestyles and emergence of pathogens.</title>
        <authorList>
            <person name="Haridas S."/>
            <person name="Albert R."/>
            <person name="Binder M."/>
            <person name="Bloem J."/>
            <person name="Labutti K."/>
            <person name="Salamov A."/>
            <person name="Andreopoulos B."/>
            <person name="Baker S."/>
            <person name="Barry K."/>
            <person name="Bills G."/>
            <person name="Bluhm B."/>
            <person name="Cannon C."/>
            <person name="Castanera R."/>
            <person name="Culley D."/>
            <person name="Daum C."/>
            <person name="Ezra D."/>
            <person name="Gonzalez J."/>
            <person name="Henrissat B."/>
            <person name="Kuo A."/>
            <person name="Liang C."/>
            <person name="Lipzen A."/>
            <person name="Lutzoni F."/>
            <person name="Magnuson J."/>
            <person name="Mondo S."/>
            <person name="Nolan M."/>
            <person name="Ohm R."/>
            <person name="Pangilinan J."/>
            <person name="Park H.-J."/>
            <person name="Ramirez L."/>
            <person name="Alfaro M."/>
            <person name="Sun H."/>
            <person name="Tritt A."/>
            <person name="Yoshinaga Y."/>
            <person name="Zwiers L.-H."/>
            <person name="Turgeon B."/>
            <person name="Goodwin S."/>
            <person name="Spatafora J."/>
            <person name="Crous P."/>
            <person name="Grigoriev I."/>
        </authorList>
    </citation>
    <scope>NUCLEOTIDE SEQUENCE</scope>
    <source>
        <strain evidence="4">ATCC 36951</strain>
    </source>
</reference>
<feature type="chain" id="PRO_5025479392" evidence="3">
    <location>
        <begin position="27"/>
        <end position="192"/>
    </location>
</feature>
<organism evidence="4 5">
    <name type="scientific">Zasmidium cellare ATCC 36951</name>
    <dbReference type="NCBI Taxonomy" id="1080233"/>
    <lineage>
        <taxon>Eukaryota</taxon>
        <taxon>Fungi</taxon>
        <taxon>Dikarya</taxon>
        <taxon>Ascomycota</taxon>
        <taxon>Pezizomycotina</taxon>
        <taxon>Dothideomycetes</taxon>
        <taxon>Dothideomycetidae</taxon>
        <taxon>Mycosphaerellales</taxon>
        <taxon>Mycosphaerellaceae</taxon>
        <taxon>Zasmidium</taxon>
    </lineage>
</organism>
<feature type="compositionally biased region" description="Polar residues" evidence="1">
    <location>
        <begin position="100"/>
        <end position="112"/>
    </location>
</feature>
<name>A0A6A6C9U1_ZASCE</name>
<dbReference type="EMBL" id="ML993607">
    <property type="protein sequence ID" value="KAF2163811.1"/>
    <property type="molecule type" value="Genomic_DNA"/>
</dbReference>
<keyword evidence="2" id="KW-0812">Transmembrane</keyword>
<gene>
    <name evidence="4" type="ORF">M409DRAFT_25992</name>
</gene>
<dbReference type="RefSeq" id="XP_033664700.1">
    <property type="nucleotide sequence ID" value="XM_033807910.1"/>
</dbReference>
<keyword evidence="5" id="KW-1185">Reference proteome</keyword>
<sequence length="192" mass="21436">MSRHSMLKYATIFLIFMCFLSLAVTAAPIAADANLVARTPDHNEHQTTKSTKPAPNHWVDMFDNRQPLPTMPTSTARSTAAAESLETQRRKGEHHKSYHSQHQWPETDPNTKNSREDSAWREEASSFGGPFAQFVTSQYGTNLNVTDIYMRGFSCGLASILAAVAVVTSIYVVVGPLIARMWLRLPDRRTAL</sequence>